<dbReference type="PROSITE" id="PS50977">
    <property type="entry name" value="HTH_TETR_2"/>
    <property type="match status" value="1"/>
</dbReference>
<dbReference type="EMBL" id="CP033133">
    <property type="protein sequence ID" value="AYO53461.1"/>
    <property type="molecule type" value="Genomic_DNA"/>
</dbReference>
<dbReference type="Gene3D" id="1.10.357.10">
    <property type="entry name" value="Tetracycline Repressor, domain 2"/>
    <property type="match status" value="1"/>
</dbReference>
<dbReference type="InterPro" id="IPR001647">
    <property type="entry name" value="HTH_TetR"/>
</dbReference>
<evidence type="ECO:0000256" key="3">
    <source>
        <dbReference type="ARBA" id="ARBA00023163"/>
    </source>
</evidence>
<proteinExistence type="predicted"/>
<dbReference type="AlphaFoldDB" id="A0A3G2T027"/>
<organism evidence="6 7">
    <name type="scientific">Acinetobacter wuhouensis</name>
    <dbReference type="NCBI Taxonomy" id="1879050"/>
    <lineage>
        <taxon>Bacteria</taxon>
        <taxon>Pseudomonadati</taxon>
        <taxon>Pseudomonadota</taxon>
        <taxon>Gammaproteobacteria</taxon>
        <taxon>Moraxellales</taxon>
        <taxon>Moraxellaceae</taxon>
        <taxon>Acinetobacter</taxon>
    </lineage>
</organism>
<dbReference type="GO" id="GO:0003700">
    <property type="term" value="F:DNA-binding transcription factor activity"/>
    <property type="evidence" value="ECO:0007669"/>
    <property type="project" value="TreeGrafter"/>
</dbReference>
<dbReference type="SUPFAM" id="SSF48498">
    <property type="entry name" value="Tetracyclin repressor-like, C-terminal domain"/>
    <property type="match status" value="1"/>
</dbReference>
<evidence type="ECO:0000256" key="1">
    <source>
        <dbReference type="ARBA" id="ARBA00023015"/>
    </source>
</evidence>
<feature type="domain" description="HTH tetR-type" evidence="5">
    <location>
        <begin position="8"/>
        <end position="68"/>
    </location>
</feature>
<dbReference type="InterPro" id="IPR050109">
    <property type="entry name" value="HTH-type_TetR-like_transc_reg"/>
</dbReference>
<dbReference type="Pfam" id="PF16859">
    <property type="entry name" value="TetR_C_11"/>
    <property type="match status" value="1"/>
</dbReference>
<keyword evidence="1" id="KW-0805">Transcription regulation</keyword>
<sequence>MIEIEKTSRRQQCILNAVVEALEQHEYSSLTIEDIATRAGVGKSTIYRWWKHKSDLVFDTFKAQTASVFEMDFSQSLEHNLEQQLIKLSKALNHQVGRALLVVMAEHREAAGEFFKQYLLPRREQTRKLIELAVQRHEYQADYPFELMLDTLYAPIHYQIIFFNQVPNAEYIHQLVTLILAPARCVDEVV</sequence>
<dbReference type="PANTHER" id="PTHR30055">
    <property type="entry name" value="HTH-TYPE TRANSCRIPTIONAL REGULATOR RUTR"/>
    <property type="match status" value="1"/>
</dbReference>
<dbReference type="InterPro" id="IPR036271">
    <property type="entry name" value="Tet_transcr_reg_TetR-rel_C_sf"/>
</dbReference>
<dbReference type="RefSeq" id="WP_087552878.1">
    <property type="nucleotide sequence ID" value="NZ_CP033133.1"/>
</dbReference>
<dbReference type="SUPFAM" id="SSF46689">
    <property type="entry name" value="Homeodomain-like"/>
    <property type="match status" value="1"/>
</dbReference>
<accession>A0A3G2T027</accession>
<evidence type="ECO:0000313" key="7">
    <source>
        <dbReference type="Proteomes" id="UP000279962"/>
    </source>
</evidence>
<dbReference type="PRINTS" id="PR00455">
    <property type="entry name" value="HTHTETR"/>
</dbReference>
<dbReference type="PANTHER" id="PTHR30055:SF148">
    <property type="entry name" value="TETR-FAMILY TRANSCRIPTIONAL REGULATOR"/>
    <property type="match status" value="1"/>
</dbReference>
<feature type="DNA-binding region" description="H-T-H motif" evidence="4">
    <location>
        <begin position="31"/>
        <end position="50"/>
    </location>
</feature>
<keyword evidence="2 4" id="KW-0238">DNA-binding</keyword>
<evidence type="ECO:0000259" key="5">
    <source>
        <dbReference type="PROSITE" id="PS50977"/>
    </source>
</evidence>
<dbReference type="Gene3D" id="1.10.10.60">
    <property type="entry name" value="Homeodomain-like"/>
    <property type="match status" value="1"/>
</dbReference>
<dbReference type="Pfam" id="PF00440">
    <property type="entry name" value="TetR_N"/>
    <property type="match status" value="1"/>
</dbReference>
<evidence type="ECO:0000313" key="6">
    <source>
        <dbReference type="EMBL" id="AYO53461.1"/>
    </source>
</evidence>
<dbReference type="InterPro" id="IPR011075">
    <property type="entry name" value="TetR_C"/>
</dbReference>
<evidence type="ECO:0000256" key="2">
    <source>
        <dbReference type="ARBA" id="ARBA00023125"/>
    </source>
</evidence>
<reference evidence="6 7" key="1">
    <citation type="submission" date="2018-10" db="EMBL/GenBank/DDBJ databases">
        <title>The complete genome of Acinetobacter wuhouensis strain WCHAW010062.</title>
        <authorList>
            <person name="Hu Y."/>
            <person name="Long H."/>
            <person name="Feng Y."/>
            <person name="Zong Z."/>
        </authorList>
    </citation>
    <scope>NUCLEOTIDE SEQUENCE [LARGE SCALE GENOMIC DNA]</scope>
    <source>
        <strain evidence="6 7">WCHAW010062</strain>
    </source>
</reference>
<name>A0A3G2T027_9GAMM</name>
<keyword evidence="3" id="KW-0804">Transcription</keyword>
<dbReference type="GO" id="GO:0000976">
    <property type="term" value="F:transcription cis-regulatory region binding"/>
    <property type="evidence" value="ECO:0007669"/>
    <property type="project" value="TreeGrafter"/>
</dbReference>
<protein>
    <submittedName>
        <fullName evidence="6">TetR/AcrR family transcriptional regulator</fullName>
    </submittedName>
</protein>
<evidence type="ECO:0000256" key="4">
    <source>
        <dbReference type="PROSITE-ProRule" id="PRU00335"/>
    </source>
</evidence>
<dbReference type="Proteomes" id="UP000279962">
    <property type="component" value="Chromosome"/>
</dbReference>
<dbReference type="InterPro" id="IPR009057">
    <property type="entry name" value="Homeodomain-like_sf"/>
</dbReference>
<gene>
    <name evidence="6" type="ORF">CDG68_07275</name>
</gene>